<dbReference type="Pfam" id="PF13136">
    <property type="entry name" value="DUF3984"/>
    <property type="match status" value="1"/>
</dbReference>
<feature type="region of interest" description="Disordered" evidence="1">
    <location>
        <begin position="56"/>
        <end position="131"/>
    </location>
</feature>
<organism evidence="2 3">
    <name type="scientific">Anthostomella pinea</name>
    <dbReference type="NCBI Taxonomy" id="933095"/>
    <lineage>
        <taxon>Eukaryota</taxon>
        <taxon>Fungi</taxon>
        <taxon>Dikarya</taxon>
        <taxon>Ascomycota</taxon>
        <taxon>Pezizomycotina</taxon>
        <taxon>Sordariomycetes</taxon>
        <taxon>Xylariomycetidae</taxon>
        <taxon>Xylariales</taxon>
        <taxon>Xylariaceae</taxon>
        <taxon>Anthostomella</taxon>
    </lineage>
</organism>
<proteinExistence type="predicted"/>
<dbReference type="Proteomes" id="UP001295740">
    <property type="component" value="Unassembled WGS sequence"/>
</dbReference>
<sequence>MDVAYKQHANQARRKGRSSTNLHHLSLAPLTSKLPLTDPEDLPDLVGAPLQHNVSYLQGKSAPTTPRLLQSPPRTRGNSPRRRASIPDTSDVQLPKSKSTTHLSVSKTQRHGPGALSPLPRRRPDDHERNDSDWLLRTAALVSSEARESKGQAWLVSRASSTSLTGVRDAEEEAYQRELARERELASLRGSRRGSRRGSTAGADEDVLLPHSRFGSRSHSRVGSRSQLKMPSHTPLRTPLRTPLERLAREGGYFNHHELSLEEHIAGPDFVSLDEKLESIEIDTSQADEATVRRLVSRRSVGMGAWMWSLFSVDENDEDSDNADDDMTDGETDSQLPRTPSTVDFEGFSNLPDERVPPPKDDEGSGWGDAAWLLSVAAKVLV</sequence>
<dbReference type="InterPro" id="IPR025040">
    <property type="entry name" value="DUF3984"/>
</dbReference>
<gene>
    <name evidence="2" type="ORF">KHLLAP_LOCUS12052</name>
</gene>
<evidence type="ECO:0000313" key="3">
    <source>
        <dbReference type="Proteomes" id="UP001295740"/>
    </source>
</evidence>
<feature type="region of interest" description="Disordered" evidence="1">
    <location>
        <begin position="1"/>
        <end position="26"/>
    </location>
</feature>
<feature type="compositionally biased region" description="Basic and acidic residues" evidence="1">
    <location>
        <begin position="122"/>
        <end position="131"/>
    </location>
</feature>
<reference evidence="2" key="1">
    <citation type="submission" date="2023-10" db="EMBL/GenBank/DDBJ databases">
        <authorList>
            <person name="Hackl T."/>
        </authorList>
    </citation>
    <scope>NUCLEOTIDE SEQUENCE</scope>
</reference>
<name>A0AAI8YNP8_9PEZI</name>
<evidence type="ECO:0000313" key="2">
    <source>
        <dbReference type="EMBL" id="CAJ2511584.1"/>
    </source>
</evidence>
<keyword evidence="3" id="KW-1185">Reference proteome</keyword>
<accession>A0AAI8YNP8</accession>
<dbReference type="EMBL" id="CAUWAG010000018">
    <property type="protein sequence ID" value="CAJ2511584.1"/>
    <property type="molecule type" value="Genomic_DNA"/>
</dbReference>
<feature type="region of interest" description="Disordered" evidence="1">
    <location>
        <begin position="317"/>
        <end position="368"/>
    </location>
</feature>
<dbReference type="AlphaFoldDB" id="A0AAI8YNP8"/>
<feature type="compositionally biased region" description="Polar residues" evidence="1">
    <location>
        <begin position="87"/>
        <end position="107"/>
    </location>
</feature>
<protein>
    <submittedName>
        <fullName evidence="2">Uu.00g072090.m01.CDS01</fullName>
    </submittedName>
</protein>
<feature type="compositionally biased region" description="Acidic residues" evidence="1">
    <location>
        <begin position="317"/>
        <end position="332"/>
    </location>
</feature>
<feature type="compositionally biased region" description="Basic and acidic residues" evidence="1">
    <location>
        <begin position="352"/>
        <end position="363"/>
    </location>
</feature>
<feature type="compositionally biased region" description="Polar residues" evidence="1">
    <location>
        <begin position="333"/>
        <end position="342"/>
    </location>
</feature>
<comment type="caution">
    <text evidence="2">The sequence shown here is derived from an EMBL/GenBank/DDBJ whole genome shotgun (WGS) entry which is preliminary data.</text>
</comment>
<evidence type="ECO:0000256" key="1">
    <source>
        <dbReference type="SAM" id="MobiDB-lite"/>
    </source>
</evidence>
<feature type="region of interest" description="Disordered" evidence="1">
    <location>
        <begin position="186"/>
        <end position="238"/>
    </location>
</feature>
<feature type="region of interest" description="Disordered" evidence="1">
    <location>
        <begin position="147"/>
        <end position="170"/>
    </location>
</feature>
<feature type="compositionally biased region" description="Polar residues" evidence="1">
    <location>
        <begin position="56"/>
        <end position="78"/>
    </location>
</feature>